<feature type="domain" description="S1 motif" evidence="6">
    <location>
        <begin position="38"/>
        <end position="111"/>
    </location>
</feature>
<protein>
    <submittedName>
        <fullName evidence="7">Ribonuclease E/G</fullName>
    </submittedName>
</protein>
<reference evidence="7" key="2">
    <citation type="journal article" date="2021" name="PeerJ">
        <title>Extensive microbial diversity within the chicken gut microbiome revealed by metagenomics and culture.</title>
        <authorList>
            <person name="Gilroy R."/>
            <person name="Ravi A."/>
            <person name="Getino M."/>
            <person name="Pursley I."/>
            <person name="Horton D.L."/>
            <person name="Alikhan N.F."/>
            <person name="Baker D."/>
            <person name="Gharbi K."/>
            <person name="Hall N."/>
            <person name="Watson M."/>
            <person name="Adriaenssens E.M."/>
            <person name="Foster-Nyarko E."/>
            <person name="Jarju S."/>
            <person name="Secka A."/>
            <person name="Antonio M."/>
            <person name="Oren A."/>
            <person name="Chaudhuri R.R."/>
            <person name="La Ragione R."/>
            <person name="Hildebrand F."/>
            <person name="Pallen M.J."/>
        </authorList>
    </citation>
    <scope>NUCLEOTIDE SEQUENCE</scope>
    <source>
        <strain evidence="7">CHK180-2868</strain>
    </source>
</reference>
<reference evidence="7" key="1">
    <citation type="submission" date="2020-10" db="EMBL/GenBank/DDBJ databases">
        <authorList>
            <person name="Gilroy R."/>
        </authorList>
    </citation>
    <scope>NUCLEOTIDE SEQUENCE</scope>
    <source>
        <strain evidence="7">CHK180-2868</strain>
    </source>
</reference>
<dbReference type="CDD" id="cd04453">
    <property type="entry name" value="S1_RNase_E"/>
    <property type="match status" value="1"/>
</dbReference>
<keyword evidence="2" id="KW-0479">Metal-binding</keyword>
<dbReference type="SUPFAM" id="SSF50249">
    <property type="entry name" value="Nucleic acid-binding proteins"/>
    <property type="match status" value="1"/>
</dbReference>
<dbReference type="GO" id="GO:0003723">
    <property type="term" value="F:RNA binding"/>
    <property type="evidence" value="ECO:0007669"/>
    <property type="project" value="UniProtKB-KW"/>
</dbReference>
<dbReference type="Gene3D" id="2.40.50.140">
    <property type="entry name" value="Nucleic acid-binding proteins"/>
    <property type="match status" value="1"/>
</dbReference>
<evidence type="ECO:0000256" key="1">
    <source>
        <dbReference type="ARBA" id="ARBA00001946"/>
    </source>
</evidence>
<organism evidence="7 8">
    <name type="scientific">Candidatus Copromonas faecavium</name>
    <name type="common">nom. illeg.</name>
    <dbReference type="NCBI Taxonomy" id="2840740"/>
    <lineage>
        <taxon>Bacteria</taxon>
        <taxon>Bacillati</taxon>
        <taxon>Bacillota</taxon>
        <taxon>Clostridia</taxon>
        <taxon>Lachnospirales</taxon>
        <taxon>Lachnospiraceae</taxon>
        <taxon>Candidatus Copromonas (nom. illeg.)</taxon>
    </lineage>
</organism>
<dbReference type="PANTHER" id="PTHR30001:SF0">
    <property type="entry name" value="RIBONUCLEASE G"/>
    <property type="match status" value="1"/>
</dbReference>
<dbReference type="AlphaFoldDB" id="A0A9D1A224"/>
<proteinExistence type="predicted"/>
<dbReference type="InterPro" id="IPR012340">
    <property type="entry name" value="NA-bd_OB-fold"/>
</dbReference>
<dbReference type="InterPro" id="IPR019307">
    <property type="entry name" value="RNA-bd_AU-1/RNase_E/G"/>
</dbReference>
<dbReference type="SMART" id="SM00316">
    <property type="entry name" value="S1"/>
    <property type="match status" value="1"/>
</dbReference>
<evidence type="ECO:0000259" key="6">
    <source>
        <dbReference type="PROSITE" id="PS50126"/>
    </source>
</evidence>
<accession>A0A9D1A224</accession>
<evidence type="ECO:0000313" key="8">
    <source>
        <dbReference type="Proteomes" id="UP000824250"/>
    </source>
</evidence>
<dbReference type="Pfam" id="PF10150">
    <property type="entry name" value="RNase_E_G"/>
    <property type="match status" value="1"/>
</dbReference>
<dbReference type="GO" id="GO:0006364">
    <property type="term" value="P:rRNA processing"/>
    <property type="evidence" value="ECO:0007669"/>
    <property type="project" value="TreeGrafter"/>
</dbReference>
<evidence type="ECO:0000256" key="5">
    <source>
        <dbReference type="ARBA" id="ARBA00022884"/>
    </source>
</evidence>
<sequence length="409" mass="45997">MNKLIFTALRGRMAAIYAERGRIRQIEFFPSQAEEEIGTVYIGRVRNIVKNIQAAFVEYRPGVNGYYSLTENRKHLYADGQEHKSLKEGDLILVQVSRSAVKTKDAVLTSRISLAGTYSVYIAGGKQPSINLSRKILDPSWKKQVREWWEKTVSGDGEIIIRTNAYDADFSLVEAELKSLKRRYEEICRDGLHRVCFSVLFRPESFALRAVRGLRQNGQWEIVTDNRELYGELITAGAGEIPVRLYEDEAYPLAALYSLETNLNRALGKTVWLKSGGYLVIEPTEAMTVIDVNTGKTTGKKTAAETYFKTNLEAAEEIAVQMRLRNLSGIILVDFIDMKTEEEQKALMKAMQKFLDEDPVRAVAVDMTALGLAELTRKKVNRPLYEQVEALRTGSGSGKEKMQAGDGCV</sequence>
<comment type="cofactor">
    <cofactor evidence="1">
        <name>Mg(2+)</name>
        <dbReference type="ChEBI" id="CHEBI:18420"/>
    </cofactor>
</comment>
<keyword evidence="5" id="KW-0694">RNA-binding</keyword>
<name>A0A9D1A224_9FIRM</name>
<dbReference type="GO" id="GO:0005737">
    <property type="term" value="C:cytoplasm"/>
    <property type="evidence" value="ECO:0007669"/>
    <property type="project" value="TreeGrafter"/>
</dbReference>
<dbReference type="GO" id="GO:0016787">
    <property type="term" value="F:hydrolase activity"/>
    <property type="evidence" value="ECO:0007669"/>
    <property type="project" value="UniProtKB-KW"/>
</dbReference>
<comment type="caution">
    <text evidence="7">The sequence shown here is derived from an EMBL/GenBank/DDBJ whole genome shotgun (WGS) entry which is preliminary data.</text>
</comment>
<keyword evidence="4" id="KW-0460">Magnesium</keyword>
<dbReference type="InterPro" id="IPR004659">
    <property type="entry name" value="RNase_E/G"/>
</dbReference>
<dbReference type="PROSITE" id="PS50126">
    <property type="entry name" value="S1"/>
    <property type="match status" value="1"/>
</dbReference>
<evidence type="ECO:0000256" key="2">
    <source>
        <dbReference type="ARBA" id="ARBA00022723"/>
    </source>
</evidence>
<dbReference type="Proteomes" id="UP000824250">
    <property type="component" value="Unassembled WGS sequence"/>
</dbReference>
<evidence type="ECO:0000256" key="3">
    <source>
        <dbReference type="ARBA" id="ARBA00022801"/>
    </source>
</evidence>
<dbReference type="GO" id="GO:0046872">
    <property type="term" value="F:metal ion binding"/>
    <property type="evidence" value="ECO:0007669"/>
    <property type="project" value="UniProtKB-KW"/>
</dbReference>
<gene>
    <name evidence="7" type="ORF">IAB28_00295</name>
</gene>
<dbReference type="PANTHER" id="PTHR30001">
    <property type="entry name" value="RIBONUCLEASE"/>
    <property type="match status" value="1"/>
</dbReference>
<evidence type="ECO:0000313" key="7">
    <source>
        <dbReference type="EMBL" id="HIR04404.1"/>
    </source>
</evidence>
<dbReference type="EMBL" id="DVGC01000001">
    <property type="protein sequence ID" value="HIR04404.1"/>
    <property type="molecule type" value="Genomic_DNA"/>
</dbReference>
<keyword evidence="3" id="KW-0378">Hydrolase</keyword>
<dbReference type="GO" id="GO:0004540">
    <property type="term" value="F:RNA nuclease activity"/>
    <property type="evidence" value="ECO:0007669"/>
    <property type="project" value="InterPro"/>
</dbReference>
<dbReference type="InterPro" id="IPR003029">
    <property type="entry name" value="S1_domain"/>
</dbReference>
<evidence type="ECO:0000256" key="4">
    <source>
        <dbReference type="ARBA" id="ARBA00022842"/>
    </source>
</evidence>